<evidence type="ECO:0000313" key="4">
    <source>
        <dbReference type="EMBL" id="KAF2263593.1"/>
    </source>
</evidence>
<dbReference type="Pfam" id="PF03059">
    <property type="entry name" value="NAS"/>
    <property type="match status" value="2"/>
</dbReference>
<accession>A0A9P4N3I0</accession>
<dbReference type="EMBL" id="ML986624">
    <property type="protein sequence ID" value="KAF2263593.1"/>
    <property type="molecule type" value="Genomic_DNA"/>
</dbReference>
<dbReference type="InterPro" id="IPR029063">
    <property type="entry name" value="SAM-dependent_MTases_sf"/>
</dbReference>
<dbReference type="Proteomes" id="UP000800093">
    <property type="component" value="Unassembled WGS sequence"/>
</dbReference>
<dbReference type="PANTHER" id="PTHR32266:SF12">
    <property type="entry name" value="NICOTIANAMINE SYNTHASE 3"/>
    <property type="match status" value="1"/>
</dbReference>
<gene>
    <name evidence="4" type="ORF">CC78DRAFT_533868</name>
</gene>
<dbReference type="InterPro" id="IPR004298">
    <property type="entry name" value="Nicotian_synth"/>
</dbReference>
<reference evidence="5" key="1">
    <citation type="journal article" date="2020" name="Stud. Mycol.">
        <title>101 Dothideomycetes genomes: A test case for predicting lifestyles and emergence of pathogens.</title>
        <authorList>
            <person name="Haridas S."/>
            <person name="Albert R."/>
            <person name="Binder M."/>
            <person name="Bloem J."/>
            <person name="LaButti K."/>
            <person name="Salamov A."/>
            <person name="Andreopoulos B."/>
            <person name="Baker S."/>
            <person name="Barry K."/>
            <person name="Bills G."/>
            <person name="Bluhm B."/>
            <person name="Cannon C."/>
            <person name="Castanera R."/>
            <person name="Culley D."/>
            <person name="Daum C."/>
            <person name="Ezra D."/>
            <person name="Gonzalez J."/>
            <person name="Henrissat B."/>
            <person name="Kuo A."/>
            <person name="Liang C."/>
            <person name="Lipzen A."/>
            <person name="Lutzoni F."/>
            <person name="Magnuson J."/>
            <person name="Mondo S."/>
            <person name="Nolan M."/>
            <person name="Ohm R."/>
            <person name="Pangilinan J."/>
            <person name="Park H.-J."/>
            <person name="Ramirez L."/>
            <person name="Alfaro M."/>
            <person name="Sun H."/>
            <person name="Tritt A."/>
            <person name="Yoshinaga Y."/>
            <person name="Zwiers L.-H."/>
            <person name="Turgeon B."/>
            <person name="Goodwin S."/>
            <person name="Spatafora J."/>
            <person name="Crous P."/>
            <person name="Grigoriev I."/>
        </authorList>
    </citation>
    <scope>NUCLEOTIDE SEQUENCE [LARGE SCALE GENOMIC DNA]</scope>
    <source>
        <strain evidence="5">CBS 304.66</strain>
    </source>
</reference>
<dbReference type="OrthoDB" id="1858069at2759"/>
<evidence type="ECO:0008006" key="6">
    <source>
        <dbReference type="Google" id="ProtNLM"/>
    </source>
</evidence>
<proteinExistence type="inferred from homology"/>
<keyword evidence="3" id="KW-0949">S-adenosyl-L-methionine</keyword>
<keyword evidence="2" id="KW-0808">Transferase</keyword>
<evidence type="ECO:0000256" key="2">
    <source>
        <dbReference type="ARBA" id="ARBA00022679"/>
    </source>
</evidence>
<sequence length="254" mass="28321">MKGLGGLYNHLQSLCATAEGKLERHHALRILHAVECSPTTADTKEILFTFPYYKNYVDLCRLECSTMETFLPTSTPCSRPVLPRRIAFIGSGAMPLTSYCLLDRYPEVAAHNIDRDIDALQISRDMAACIGYAKRMTFACEDVAFDGSQDPFRKQGEQRGFTHTTDWHDYQVVYLGALVGMGNAAKFAILTSLARKLAPGTLLIVRSAYGLRKVLYPELEISDGLLRIGYNVLAVVHPFTRVVNSIVVLKVKDR</sequence>
<dbReference type="Gene3D" id="3.40.50.150">
    <property type="entry name" value="Vaccinia Virus protein VP39"/>
    <property type="match status" value="1"/>
</dbReference>
<keyword evidence="5" id="KW-1185">Reference proteome</keyword>
<dbReference type="PROSITE" id="PS51142">
    <property type="entry name" value="NAS"/>
    <property type="match status" value="1"/>
</dbReference>
<evidence type="ECO:0000256" key="1">
    <source>
        <dbReference type="ARBA" id="ARBA00007009"/>
    </source>
</evidence>
<protein>
    <recommendedName>
        <fullName evidence="6">Nicotianamine synthase</fullName>
    </recommendedName>
</protein>
<evidence type="ECO:0000256" key="3">
    <source>
        <dbReference type="ARBA" id="ARBA00022691"/>
    </source>
</evidence>
<comment type="similarity">
    <text evidence="1">Belongs to the nicotianamine synthase (NAS)-like family.</text>
</comment>
<dbReference type="GO" id="GO:0030410">
    <property type="term" value="F:nicotianamine synthase activity"/>
    <property type="evidence" value="ECO:0007669"/>
    <property type="project" value="InterPro"/>
</dbReference>
<organism evidence="4 5">
    <name type="scientific">Lojkania enalia</name>
    <dbReference type="NCBI Taxonomy" id="147567"/>
    <lineage>
        <taxon>Eukaryota</taxon>
        <taxon>Fungi</taxon>
        <taxon>Dikarya</taxon>
        <taxon>Ascomycota</taxon>
        <taxon>Pezizomycotina</taxon>
        <taxon>Dothideomycetes</taxon>
        <taxon>Pleosporomycetidae</taxon>
        <taxon>Pleosporales</taxon>
        <taxon>Pleosporales incertae sedis</taxon>
        <taxon>Lojkania</taxon>
    </lineage>
</organism>
<evidence type="ECO:0000313" key="5">
    <source>
        <dbReference type="Proteomes" id="UP000800093"/>
    </source>
</evidence>
<dbReference type="PANTHER" id="PTHR32266">
    <property type="entry name" value="NICOTIANAMINE SYNTHASE 3"/>
    <property type="match status" value="1"/>
</dbReference>
<dbReference type="AlphaFoldDB" id="A0A9P4N3I0"/>
<name>A0A9P4N3I0_9PLEO</name>
<dbReference type="GO" id="GO:0030418">
    <property type="term" value="P:nicotianamine biosynthetic process"/>
    <property type="evidence" value="ECO:0007669"/>
    <property type="project" value="InterPro"/>
</dbReference>
<comment type="caution">
    <text evidence="4">The sequence shown here is derived from an EMBL/GenBank/DDBJ whole genome shotgun (WGS) entry which is preliminary data.</text>
</comment>